<dbReference type="Proteomes" id="UP001196870">
    <property type="component" value="Unassembled WGS sequence"/>
</dbReference>
<proteinExistence type="inferred from homology"/>
<dbReference type="InterPro" id="IPR015424">
    <property type="entry name" value="PyrdxlP-dep_Trfase"/>
</dbReference>
<dbReference type="PANTHER" id="PTHR30244:SF9">
    <property type="entry name" value="PROTEIN RV3402C"/>
    <property type="match status" value="1"/>
</dbReference>
<dbReference type="GO" id="GO:0008483">
    <property type="term" value="F:transaminase activity"/>
    <property type="evidence" value="ECO:0007669"/>
    <property type="project" value="UniProtKB-KW"/>
</dbReference>
<keyword evidence="4" id="KW-0032">Aminotransferase</keyword>
<dbReference type="EMBL" id="JAAGBB010000045">
    <property type="protein sequence ID" value="MBR0667969.1"/>
    <property type="molecule type" value="Genomic_DNA"/>
</dbReference>
<dbReference type="PANTHER" id="PTHR30244">
    <property type="entry name" value="TRANSAMINASE"/>
    <property type="match status" value="1"/>
</dbReference>
<protein>
    <submittedName>
        <fullName evidence="4">DegT/DnrJ/EryC1/StrS aminotransferase</fullName>
    </submittedName>
</protein>
<name>A0ABS5F604_9PROT</name>
<dbReference type="Pfam" id="PF01041">
    <property type="entry name" value="DegT_DnrJ_EryC1"/>
    <property type="match status" value="1"/>
</dbReference>
<evidence type="ECO:0000256" key="1">
    <source>
        <dbReference type="ARBA" id="ARBA00022898"/>
    </source>
</evidence>
<keyword evidence="1 3" id="KW-0663">Pyridoxal phosphate</keyword>
<dbReference type="InterPro" id="IPR015421">
    <property type="entry name" value="PyrdxlP-dep_Trfase_major"/>
</dbReference>
<keyword evidence="5" id="KW-1185">Reference proteome</keyword>
<reference evidence="5" key="1">
    <citation type="journal article" date="2021" name="Syst. Appl. Microbiol.">
        <title>Roseomonas hellenica sp. nov., isolated from roots of wild-growing Alkanna tinctoria.</title>
        <authorList>
            <person name="Rat A."/>
            <person name="Naranjo H.D."/>
            <person name="Lebbe L."/>
            <person name="Cnockaert M."/>
            <person name="Krigas N."/>
            <person name="Grigoriadou K."/>
            <person name="Maloupa E."/>
            <person name="Willems A."/>
        </authorList>
    </citation>
    <scope>NUCLEOTIDE SEQUENCE [LARGE SCALE GENOMIC DNA]</scope>
    <source>
        <strain evidence="5">LMG 31523</strain>
    </source>
</reference>
<dbReference type="SUPFAM" id="SSF53383">
    <property type="entry name" value="PLP-dependent transferases"/>
    <property type="match status" value="1"/>
</dbReference>
<keyword evidence="4" id="KW-0808">Transferase</keyword>
<dbReference type="InterPro" id="IPR000653">
    <property type="entry name" value="DegT/StrS_aminotransferase"/>
</dbReference>
<comment type="caution">
    <text evidence="4">The sequence shown here is derived from an EMBL/GenBank/DDBJ whole genome shotgun (WGS) entry which is preliminary data.</text>
</comment>
<evidence type="ECO:0000256" key="3">
    <source>
        <dbReference type="RuleBase" id="RU004508"/>
    </source>
</evidence>
<dbReference type="PIRSF" id="PIRSF000390">
    <property type="entry name" value="PLP_StrS"/>
    <property type="match status" value="1"/>
</dbReference>
<sequence length="399" mass="42034">MQRSIAVARPKLPDADALLPYLRAIDQRRIYSNWGPLNAELERLLGDRLGASVVTCSSATDGITCALRAVLEDRPAEKRFGLCLMPSWTFVATPHAALAAGLTPCFLDVEEGSWMLTPELVRRELLAGLKSNLPVAAVVVVAPFGLQLAPEPWDAFTAETGIPVVIDSAAAFDGLSVARTPSVVSLHATKTVGAGEGGFVATRDADLAKRIKRVANLGFLGTRLAEVPATNAKLSEYHAAVALCSLKGWPERRAEFQSVAHRLRAAVEPSGAVFQPGFGEDWVSATCVLRLPDGLGAGDAAMGLGLRGISTRAWWGFGCHTSPAFAHLPRRNHAAQNRLPATEVLAHSTIGIPFYCDLSDAEIAQIGTAFAEIAAATPAPATETYASPAGAFPVLVSAA</sequence>
<evidence type="ECO:0000313" key="4">
    <source>
        <dbReference type="EMBL" id="MBR0667969.1"/>
    </source>
</evidence>
<dbReference type="Gene3D" id="3.40.640.10">
    <property type="entry name" value="Type I PLP-dependent aspartate aminotransferase-like (Major domain)"/>
    <property type="match status" value="1"/>
</dbReference>
<accession>A0ABS5F604</accession>
<gene>
    <name evidence="4" type="ORF">GXW71_26680</name>
</gene>
<evidence type="ECO:0000256" key="2">
    <source>
        <dbReference type="ARBA" id="ARBA00037999"/>
    </source>
</evidence>
<organism evidence="4 5">
    <name type="scientific">Plastoroseomonas hellenica</name>
    <dbReference type="NCBI Taxonomy" id="2687306"/>
    <lineage>
        <taxon>Bacteria</taxon>
        <taxon>Pseudomonadati</taxon>
        <taxon>Pseudomonadota</taxon>
        <taxon>Alphaproteobacteria</taxon>
        <taxon>Acetobacterales</taxon>
        <taxon>Acetobacteraceae</taxon>
        <taxon>Plastoroseomonas</taxon>
    </lineage>
</organism>
<evidence type="ECO:0000313" key="5">
    <source>
        <dbReference type="Proteomes" id="UP001196870"/>
    </source>
</evidence>
<comment type="similarity">
    <text evidence="2 3">Belongs to the DegT/DnrJ/EryC1 family.</text>
</comment>